<accession>A0A9N9SQM3</accession>
<dbReference type="AlphaFoldDB" id="A0A9N9SQM3"/>
<sequence length="181" mass="21271">MNTKKEPVQESCQVENNNVTAESPNVLLQSKEDTTWLVNSTETEIINEVNRTTQTRKNKNRPRGKEKNERDKEKHPMRAVYEVKHKKTKEAWKNRVINSTPEIQELKDKVVEKENVERRKLANKVKRQIKQKIEPKGKATYNSGLERKSVDDTFPEKRALYRMAKEGIERNDEKGTGIRER</sequence>
<evidence type="ECO:0000313" key="2">
    <source>
        <dbReference type="EMBL" id="CAG9828793.1"/>
    </source>
</evidence>
<protein>
    <submittedName>
        <fullName evidence="2">Uncharacterized protein</fullName>
    </submittedName>
</protein>
<keyword evidence="3" id="KW-1185">Reference proteome</keyword>
<name>A0A9N9SQM3_DIABA</name>
<evidence type="ECO:0000313" key="3">
    <source>
        <dbReference type="Proteomes" id="UP001153709"/>
    </source>
</evidence>
<feature type="region of interest" description="Disordered" evidence="1">
    <location>
        <begin position="47"/>
        <end position="77"/>
    </location>
</feature>
<gene>
    <name evidence="2" type="ORF">DIABBA_LOCUS2684</name>
</gene>
<feature type="compositionally biased region" description="Basic and acidic residues" evidence="1">
    <location>
        <begin position="63"/>
        <end position="76"/>
    </location>
</feature>
<evidence type="ECO:0000256" key="1">
    <source>
        <dbReference type="SAM" id="MobiDB-lite"/>
    </source>
</evidence>
<dbReference type="Proteomes" id="UP001153709">
    <property type="component" value="Chromosome 10"/>
</dbReference>
<dbReference type="EMBL" id="OU898285">
    <property type="protein sequence ID" value="CAG9828793.1"/>
    <property type="molecule type" value="Genomic_DNA"/>
</dbReference>
<feature type="compositionally biased region" description="Polar residues" evidence="1">
    <location>
        <begin position="10"/>
        <end position="20"/>
    </location>
</feature>
<organism evidence="2 3">
    <name type="scientific">Diabrotica balteata</name>
    <name type="common">Banded cucumber beetle</name>
    <dbReference type="NCBI Taxonomy" id="107213"/>
    <lineage>
        <taxon>Eukaryota</taxon>
        <taxon>Metazoa</taxon>
        <taxon>Ecdysozoa</taxon>
        <taxon>Arthropoda</taxon>
        <taxon>Hexapoda</taxon>
        <taxon>Insecta</taxon>
        <taxon>Pterygota</taxon>
        <taxon>Neoptera</taxon>
        <taxon>Endopterygota</taxon>
        <taxon>Coleoptera</taxon>
        <taxon>Polyphaga</taxon>
        <taxon>Cucujiformia</taxon>
        <taxon>Chrysomeloidea</taxon>
        <taxon>Chrysomelidae</taxon>
        <taxon>Galerucinae</taxon>
        <taxon>Diabroticina</taxon>
        <taxon>Diabroticites</taxon>
        <taxon>Diabrotica</taxon>
    </lineage>
</organism>
<feature type="region of interest" description="Disordered" evidence="1">
    <location>
        <begin position="1"/>
        <end position="20"/>
    </location>
</feature>
<reference evidence="2" key="1">
    <citation type="submission" date="2022-01" db="EMBL/GenBank/DDBJ databases">
        <authorList>
            <person name="King R."/>
        </authorList>
    </citation>
    <scope>NUCLEOTIDE SEQUENCE</scope>
</reference>
<proteinExistence type="predicted"/>